<dbReference type="EMBL" id="JAUCMV010000002">
    <property type="protein sequence ID" value="KAK0419995.1"/>
    <property type="molecule type" value="Genomic_DNA"/>
</dbReference>
<sequence>MWLLSVLALCAAFGVTRPDDWGTDSSVLKMGVFNISKSNLPIPPEELDNLAYVKAAIVINYDDGQFNSTIIAQYCLTLNAPQAAAHIFASNARYMEVIRDYDQITQEKLLTFYEEMIQAYFFEDEYHVSYVLLHYLHLRNGFGMARKLIKILYPKCEEFARIPEVKKFYLSHKGEDPRALSTLKEFMELIKWLMFEGKFKV</sequence>
<organism evidence="2 3">
    <name type="scientific">Steinernema hermaphroditum</name>
    <dbReference type="NCBI Taxonomy" id="289476"/>
    <lineage>
        <taxon>Eukaryota</taxon>
        <taxon>Metazoa</taxon>
        <taxon>Ecdysozoa</taxon>
        <taxon>Nematoda</taxon>
        <taxon>Chromadorea</taxon>
        <taxon>Rhabditida</taxon>
        <taxon>Tylenchina</taxon>
        <taxon>Panagrolaimomorpha</taxon>
        <taxon>Strongyloidoidea</taxon>
        <taxon>Steinernematidae</taxon>
        <taxon>Steinernema</taxon>
    </lineage>
</organism>
<evidence type="ECO:0000256" key="1">
    <source>
        <dbReference type="SAM" id="SignalP"/>
    </source>
</evidence>
<comment type="caution">
    <text evidence="2">The sequence shown here is derived from an EMBL/GenBank/DDBJ whole genome shotgun (WGS) entry which is preliminary data.</text>
</comment>
<dbReference type="AlphaFoldDB" id="A0AA39I8W7"/>
<keyword evidence="1" id="KW-0732">Signal</keyword>
<evidence type="ECO:0000313" key="3">
    <source>
        <dbReference type="Proteomes" id="UP001175271"/>
    </source>
</evidence>
<reference evidence="2" key="1">
    <citation type="submission" date="2023-06" db="EMBL/GenBank/DDBJ databases">
        <title>Genomic analysis of the entomopathogenic nematode Steinernema hermaphroditum.</title>
        <authorList>
            <person name="Schwarz E.M."/>
            <person name="Heppert J.K."/>
            <person name="Baniya A."/>
            <person name="Schwartz H.T."/>
            <person name="Tan C.-H."/>
            <person name="Antoshechkin I."/>
            <person name="Sternberg P.W."/>
            <person name="Goodrich-Blair H."/>
            <person name="Dillman A.R."/>
        </authorList>
    </citation>
    <scope>NUCLEOTIDE SEQUENCE</scope>
    <source>
        <strain evidence="2">PS9179</strain>
        <tissue evidence="2">Whole animal</tissue>
    </source>
</reference>
<keyword evidence="3" id="KW-1185">Reference proteome</keyword>
<accession>A0AA39I8W7</accession>
<protein>
    <submittedName>
        <fullName evidence="2">Uncharacterized protein</fullName>
    </submittedName>
</protein>
<feature type="chain" id="PRO_5041346509" evidence="1">
    <location>
        <begin position="19"/>
        <end position="201"/>
    </location>
</feature>
<feature type="signal peptide" evidence="1">
    <location>
        <begin position="1"/>
        <end position="18"/>
    </location>
</feature>
<proteinExistence type="predicted"/>
<name>A0AA39I8W7_9BILA</name>
<gene>
    <name evidence="2" type="ORF">QR680_014449</name>
</gene>
<evidence type="ECO:0000313" key="2">
    <source>
        <dbReference type="EMBL" id="KAK0419995.1"/>
    </source>
</evidence>
<dbReference type="Proteomes" id="UP001175271">
    <property type="component" value="Unassembled WGS sequence"/>
</dbReference>